<dbReference type="PROSITE" id="PS00316">
    <property type="entry name" value="THAUMATIN_1"/>
    <property type="match status" value="1"/>
</dbReference>
<evidence type="ECO:0000256" key="1">
    <source>
        <dbReference type="ARBA" id="ARBA00010607"/>
    </source>
</evidence>
<feature type="chain" id="PRO_5040364931" description="Thaumatin-like protein" evidence="4">
    <location>
        <begin position="25"/>
        <end position="243"/>
    </location>
</feature>
<organism evidence="5 6">
    <name type="scientific">Protea cynaroides</name>
    <dbReference type="NCBI Taxonomy" id="273540"/>
    <lineage>
        <taxon>Eukaryota</taxon>
        <taxon>Viridiplantae</taxon>
        <taxon>Streptophyta</taxon>
        <taxon>Embryophyta</taxon>
        <taxon>Tracheophyta</taxon>
        <taxon>Spermatophyta</taxon>
        <taxon>Magnoliopsida</taxon>
        <taxon>Proteales</taxon>
        <taxon>Proteaceae</taxon>
        <taxon>Protea</taxon>
    </lineage>
</organism>
<evidence type="ECO:0000256" key="2">
    <source>
        <dbReference type="ARBA" id="ARBA00023157"/>
    </source>
</evidence>
<dbReference type="Proteomes" id="UP001141806">
    <property type="component" value="Unassembled WGS sequence"/>
</dbReference>
<dbReference type="Pfam" id="PF00314">
    <property type="entry name" value="Thaumatin"/>
    <property type="match status" value="1"/>
</dbReference>
<dbReference type="SMART" id="SM00205">
    <property type="entry name" value="THN"/>
    <property type="match status" value="1"/>
</dbReference>
<protein>
    <recommendedName>
        <fullName evidence="7">Thaumatin-like protein</fullName>
    </recommendedName>
</protein>
<feature type="disulfide bond" evidence="3">
    <location>
        <begin position="81"/>
        <end position="90"/>
    </location>
</feature>
<feature type="disulfide bond" evidence="3">
    <location>
        <begin position="162"/>
        <end position="178"/>
    </location>
</feature>
<keyword evidence="4" id="KW-0732">Signal</keyword>
<dbReference type="Gene3D" id="2.60.110.10">
    <property type="entry name" value="Thaumatin"/>
    <property type="match status" value="1"/>
</dbReference>
<name>A0A9Q0K2L8_9MAGN</name>
<gene>
    <name evidence="5" type="ORF">NE237_020467</name>
</gene>
<dbReference type="PRINTS" id="PR00347">
    <property type="entry name" value="THAUMATIN"/>
</dbReference>
<dbReference type="InterPro" id="IPR001938">
    <property type="entry name" value="Thaumatin"/>
</dbReference>
<evidence type="ECO:0000313" key="6">
    <source>
        <dbReference type="Proteomes" id="UP001141806"/>
    </source>
</evidence>
<feature type="disulfide bond" evidence="3">
    <location>
        <begin position="33"/>
        <end position="242"/>
    </location>
</feature>
<reference evidence="5" key="1">
    <citation type="journal article" date="2023" name="Plant J.">
        <title>The genome of the king protea, Protea cynaroides.</title>
        <authorList>
            <person name="Chang J."/>
            <person name="Duong T.A."/>
            <person name="Schoeman C."/>
            <person name="Ma X."/>
            <person name="Roodt D."/>
            <person name="Barker N."/>
            <person name="Li Z."/>
            <person name="Van de Peer Y."/>
            <person name="Mizrachi E."/>
        </authorList>
    </citation>
    <scope>NUCLEOTIDE SEQUENCE</scope>
    <source>
        <tissue evidence="5">Young leaves</tissue>
    </source>
</reference>
<dbReference type="PROSITE" id="PS51367">
    <property type="entry name" value="THAUMATIN_2"/>
    <property type="match status" value="1"/>
</dbReference>
<keyword evidence="6" id="KW-1185">Reference proteome</keyword>
<keyword evidence="2 3" id="KW-1015">Disulfide bond</keyword>
<feature type="disulfide bond" evidence="3">
    <location>
        <begin position="149"/>
        <end position="232"/>
    </location>
</feature>
<accession>A0A9Q0K2L8</accession>
<dbReference type="EMBL" id="JAMYWD010000009">
    <property type="protein sequence ID" value="KAJ4960557.1"/>
    <property type="molecule type" value="Genomic_DNA"/>
</dbReference>
<sequence>MEITRANTPLLFALLLALVSGGFSLTFTFKNNCGYKVWPGTLTIHNKPQLSSTGFELASGASHSLDASAGWSGRLWARTHCSSTTGTFKCDTADCASGQISCNGAEPIQPVTLVEFETGSSDQKFYDIRLANGFNLPVSVTPKGGTGECKSVACSANVNSVCPSKLSVKGSAGSTIACKSACDAFKNAEYCCTGAYSSPDTCKPTKYSKIFKDQCPQAYSYAYDESTSPFTCTGANYLITFCP</sequence>
<dbReference type="AlphaFoldDB" id="A0A9Q0K2L8"/>
<dbReference type="OrthoDB" id="430315at2759"/>
<dbReference type="PIRSF" id="PIRSF002703">
    <property type="entry name" value="Thaumatin"/>
    <property type="match status" value="1"/>
</dbReference>
<feature type="disulfide bond" evidence="3">
    <location>
        <begin position="192"/>
        <end position="202"/>
    </location>
</feature>
<feature type="disulfide bond" evidence="3">
    <location>
        <begin position="182"/>
        <end position="191"/>
    </location>
</feature>
<dbReference type="SUPFAM" id="SSF49870">
    <property type="entry name" value="Osmotin, thaumatin-like protein"/>
    <property type="match status" value="1"/>
</dbReference>
<evidence type="ECO:0008006" key="7">
    <source>
        <dbReference type="Google" id="ProtNLM"/>
    </source>
</evidence>
<feature type="disulfide bond" evidence="3">
    <location>
        <begin position="154"/>
        <end position="215"/>
    </location>
</feature>
<dbReference type="InterPro" id="IPR037176">
    <property type="entry name" value="Osmotin/thaumatin-like_sf"/>
</dbReference>
<feature type="signal peptide" evidence="4">
    <location>
        <begin position="1"/>
        <end position="24"/>
    </location>
</feature>
<dbReference type="PANTHER" id="PTHR31048">
    <property type="entry name" value="OS03G0233200 PROTEIN"/>
    <property type="match status" value="1"/>
</dbReference>
<dbReference type="CDD" id="cd09218">
    <property type="entry name" value="TLP-PA"/>
    <property type="match status" value="1"/>
</dbReference>
<dbReference type="FunFam" id="2.60.110.10:FF:000002">
    <property type="entry name" value="Thaumatin-like protein 1a"/>
    <property type="match status" value="1"/>
</dbReference>
<evidence type="ECO:0000256" key="3">
    <source>
        <dbReference type="PIRSR" id="PIRSR002703-1"/>
    </source>
</evidence>
<evidence type="ECO:0000256" key="4">
    <source>
        <dbReference type="SAM" id="SignalP"/>
    </source>
</evidence>
<dbReference type="InterPro" id="IPR017949">
    <property type="entry name" value="Thaumatin_CS"/>
</dbReference>
<comment type="similarity">
    <text evidence="1">Belongs to the thaumatin family.</text>
</comment>
<comment type="caution">
    <text evidence="5">The sequence shown here is derived from an EMBL/GenBank/DDBJ whole genome shotgun (WGS) entry which is preliminary data.</text>
</comment>
<feature type="disulfide bond" evidence="3">
    <location>
        <begin position="95"/>
        <end position="102"/>
    </location>
</feature>
<proteinExistence type="inferred from homology"/>
<evidence type="ECO:0000313" key="5">
    <source>
        <dbReference type="EMBL" id="KAJ4960557.1"/>
    </source>
</evidence>